<evidence type="ECO:0000256" key="2">
    <source>
        <dbReference type="ARBA" id="ARBA00005046"/>
    </source>
</evidence>
<comment type="caution">
    <text evidence="8">The sequence shown here is derived from an EMBL/GenBank/DDBJ whole genome shotgun (WGS) entry which is preliminary data.</text>
</comment>
<dbReference type="InterPro" id="IPR050105">
    <property type="entry name" value="MoCo_biosynth_MoaA/MoaC"/>
</dbReference>
<dbReference type="NCBIfam" id="TIGR00581">
    <property type="entry name" value="moaC"/>
    <property type="match status" value="1"/>
</dbReference>
<gene>
    <name evidence="6 8" type="primary">moaC</name>
    <name evidence="8" type="ORF">KCX82_20990</name>
</gene>
<dbReference type="HAMAP" id="MF_01224_B">
    <property type="entry name" value="MoaC_B"/>
    <property type="match status" value="1"/>
</dbReference>
<accession>A0A8J7W4V3</accession>
<dbReference type="InterPro" id="IPR047594">
    <property type="entry name" value="MoaC_bact/euk"/>
</dbReference>
<comment type="similarity">
    <text evidence="6">Belongs to the MoaC family.</text>
</comment>
<evidence type="ECO:0000256" key="4">
    <source>
        <dbReference type="ARBA" id="ARBA00023150"/>
    </source>
</evidence>
<organism evidence="8 9">
    <name type="scientific">Sinanaerobacter chloroacetimidivorans</name>
    <dbReference type="NCBI Taxonomy" id="2818044"/>
    <lineage>
        <taxon>Bacteria</taxon>
        <taxon>Bacillati</taxon>
        <taxon>Bacillota</taxon>
        <taxon>Clostridia</taxon>
        <taxon>Peptostreptococcales</taxon>
        <taxon>Anaerovoracaceae</taxon>
        <taxon>Sinanaerobacter</taxon>
    </lineage>
</organism>
<comment type="function">
    <text evidence="6">Catalyzes the conversion of (8S)-3',8-cyclo-7,8-dihydroguanosine 5'-triphosphate to cyclic pyranopterin monophosphate (cPMP).</text>
</comment>
<comment type="pathway">
    <text evidence="2 6">Cofactor biosynthesis; molybdopterin biosynthesis.</text>
</comment>
<evidence type="ECO:0000256" key="6">
    <source>
        <dbReference type="HAMAP-Rule" id="MF_01224"/>
    </source>
</evidence>
<dbReference type="InterPro" id="IPR036522">
    <property type="entry name" value="MoaC_sf"/>
</dbReference>
<feature type="binding site" evidence="6">
    <location>
        <begin position="75"/>
        <end position="77"/>
    </location>
    <ligand>
        <name>substrate</name>
    </ligand>
</feature>
<dbReference type="AlphaFoldDB" id="A0A8J7W4V3"/>
<name>A0A8J7W4V3_9FIRM</name>
<evidence type="ECO:0000313" key="8">
    <source>
        <dbReference type="EMBL" id="MBR0600351.1"/>
    </source>
</evidence>
<evidence type="ECO:0000256" key="3">
    <source>
        <dbReference type="ARBA" id="ARBA00012575"/>
    </source>
</evidence>
<dbReference type="RefSeq" id="WP_227020467.1">
    <property type="nucleotide sequence ID" value="NZ_JAGSND010000025.1"/>
</dbReference>
<dbReference type="PANTHER" id="PTHR22960">
    <property type="entry name" value="MOLYBDOPTERIN COFACTOR SYNTHESIS PROTEIN A"/>
    <property type="match status" value="1"/>
</dbReference>
<dbReference type="EC" id="4.6.1.17" evidence="3 6"/>
<comment type="catalytic activity">
    <reaction evidence="1 6">
        <text>(8S)-3',8-cyclo-7,8-dihydroguanosine 5'-triphosphate = cyclic pyranopterin phosphate + diphosphate</text>
        <dbReference type="Rhea" id="RHEA:49580"/>
        <dbReference type="ChEBI" id="CHEBI:33019"/>
        <dbReference type="ChEBI" id="CHEBI:59648"/>
        <dbReference type="ChEBI" id="CHEBI:131766"/>
        <dbReference type="EC" id="4.6.1.17"/>
    </reaction>
</comment>
<dbReference type="NCBIfam" id="NF006870">
    <property type="entry name" value="PRK09364.1"/>
    <property type="match status" value="1"/>
</dbReference>
<protein>
    <recommendedName>
        <fullName evidence="3 6">Cyclic pyranopterin monophosphate synthase</fullName>
        <ecNumber evidence="3 6">4.6.1.17</ecNumber>
    </recommendedName>
    <alternativeName>
        <fullName evidence="6">Molybdenum cofactor biosynthesis protein C</fullName>
    </alternativeName>
</protein>
<sequence>MKEFTHLDEKGRPRMVNVGDKEDTKRIAVARGSIYMKPETLERIKEGTISKGEVLSVAQTAGIMAAKNTAGAIPMCHNIFITGVDMDFIIDEEKGAVHIEASASTIGKTGIEMESLHAVSIAALTIYDMCKAIDRGMRITDIRLVRKSGGKSGEFINEV</sequence>
<feature type="domain" description="Molybdopterin cofactor biosynthesis C (MoaC)" evidence="7">
    <location>
        <begin position="15"/>
        <end position="150"/>
    </location>
</feature>
<keyword evidence="4 6" id="KW-0501">Molybdenum cofactor biosynthesis</keyword>
<evidence type="ECO:0000259" key="7">
    <source>
        <dbReference type="Pfam" id="PF01967"/>
    </source>
</evidence>
<dbReference type="Gene3D" id="3.30.70.640">
    <property type="entry name" value="Molybdopterin cofactor biosynthesis C (MoaC) domain"/>
    <property type="match status" value="1"/>
</dbReference>
<dbReference type="UniPathway" id="UPA00344"/>
<reference evidence="8" key="2">
    <citation type="submission" date="2021-04" db="EMBL/GenBank/DDBJ databases">
        <authorList>
            <person name="Liu J."/>
        </authorList>
    </citation>
    <scope>NUCLEOTIDE SEQUENCE</scope>
    <source>
        <strain evidence="8">BAD-6</strain>
    </source>
</reference>
<keyword evidence="9" id="KW-1185">Reference proteome</keyword>
<dbReference type="InterPro" id="IPR002820">
    <property type="entry name" value="Mopterin_CF_biosynth-C_dom"/>
</dbReference>
<evidence type="ECO:0000256" key="5">
    <source>
        <dbReference type="ARBA" id="ARBA00023239"/>
    </source>
</evidence>
<dbReference type="GO" id="GO:0061799">
    <property type="term" value="F:cyclic pyranopterin monophosphate synthase activity"/>
    <property type="evidence" value="ECO:0007669"/>
    <property type="project" value="UniProtKB-UniRule"/>
</dbReference>
<evidence type="ECO:0000256" key="1">
    <source>
        <dbReference type="ARBA" id="ARBA00001637"/>
    </source>
</evidence>
<feature type="active site" evidence="6">
    <location>
        <position position="128"/>
    </location>
</feature>
<evidence type="ECO:0000313" key="9">
    <source>
        <dbReference type="Proteomes" id="UP000675664"/>
    </source>
</evidence>
<comment type="subunit">
    <text evidence="6">Homohexamer; trimer of dimers.</text>
</comment>
<proteinExistence type="inferred from homology"/>
<keyword evidence="5 6" id="KW-0456">Lyase</keyword>
<dbReference type="SUPFAM" id="SSF55040">
    <property type="entry name" value="Molybdenum cofactor biosynthesis protein C, MoaC"/>
    <property type="match status" value="1"/>
</dbReference>
<feature type="binding site" evidence="6">
    <location>
        <begin position="113"/>
        <end position="114"/>
    </location>
    <ligand>
        <name>substrate</name>
    </ligand>
</feature>
<reference evidence="8" key="1">
    <citation type="submission" date="2021-04" db="EMBL/GenBank/DDBJ databases">
        <title>Sinoanaerobacter chloroacetimidivorans sp. nov., an obligate anaerobic bacterium isolated from anaerobic sludge.</title>
        <authorList>
            <person name="Bao Y."/>
        </authorList>
    </citation>
    <scope>NUCLEOTIDE SEQUENCE</scope>
    <source>
        <strain evidence="8">BAD-6</strain>
    </source>
</reference>
<dbReference type="InterPro" id="IPR023045">
    <property type="entry name" value="MoaC"/>
</dbReference>
<dbReference type="GO" id="GO:0006777">
    <property type="term" value="P:Mo-molybdopterin cofactor biosynthetic process"/>
    <property type="evidence" value="ECO:0007669"/>
    <property type="project" value="UniProtKB-UniRule"/>
</dbReference>
<dbReference type="EMBL" id="JAGSND010000025">
    <property type="protein sequence ID" value="MBR0600351.1"/>
    <property type="molecule type" value="Genomic_DNA"/>
</dbReference>
<dbReference type="CDD" id="cd01420">
    <property type="entry name" value="MoaC_PE"/>
    <property type="match status" value="1"/>
</dbReference>
<dbReference type="Proteomes" id="UP000675664">
    <property type="component" value="Unassembled WGS sequence"/>
</dbReference>
<dbReference type="Pfam" id="PF01967">
    <property type="entry name" value="MoaC"/>
    <property type="match status" value="1"/>
</dbReference>